<feature type="chain" id="PRO_5001462691" evidence="1">
    <location>
        <begin position="26"/>
        <end position="325"/>
    </location>
</feature>
<dbReference type="InterPro" id="IPR001279">
    <property type="entry name" value="Metallo-B-lactamas"/>
</dbReference>
<dbReference type="InterPro" id="IPR036866">
    <property type="entry name" value="RibonucZ/Hydroxyglut_hydro"/>
</dbReference>
<dbReference type="PATRIC" id="fig|1454003.3.peg.493"/>
<gene>
    <name evidence="3" type="ORF">AW10_00474</name>
</gene>
<dbReference type="PANTHER" id="PTHR43546:SF3">
    <property type="entry name" value="UPF0173 METAL-DEPENDENT HYDROLASE MJ1163"/>
    <property type="match status" value="1"/>
</dbReference>
<name>A0A011P442_9PROT</name>
<dbReference type="STRING" id="1454003.AW10_00474"/>
<dbReference type="AlphaFoldDB" id="A0A011P442"/>
<evidence type="ECO:0000256" key="1">
    <source>
        <dbReference type="SAM" id="SignalP"/>
    </source>
</evidence>
<feature type="domain" description="Metallo-beta-lactamase" evidence="2">
    <location>
        <begin position="57"/>
        <end position="276"/>
    </location>
</feature>
<keyword evidence="1" id="KW-0732">Signal</keyword>
<dbReference type="EMBL" id="JEMX01000011">
    <property type="protein sequence ID" value="EXI82371.1"/>
    <property type="molecule type" value="Genomic_DNA"/>
</dbReference>
<evidence type="ECO:0000313" key="4">
    <source>
        <dbReference type="Proteomes" id="UP000021816"/>
    </source>
</evidence>
<evidence type="ECO:0000313" key="3">
    <source>
        <dbReference type="EMBL" id="EXI82371.1"/>
    </source>
</evidence>
<dbReference type="Proteomes" id="UP000021816">
    <property type="component" value="Unassembled WGS sequence"/>
</dbReference>
<dbReference type="InterPro" id="IPR050114">
    <property type="entry name" value="UPF0173_UPF0282_UlaG_hydrolase"/>
</dbReference>
<dbReference type="SUPFAM" id="SSF56281">
    <property type="entry name" value="Metallo-hydrolase/oxidoreductase"/>
    <property type="match status" value="1"/>
</dbReference>
<dbReference type="GO" id="GO:0016787">
    <property type="term" value="F:hydrolase activity"/>
    <property type="evidence" value="ECO:0007669"/>
    <property type="project" value="UniProtKB-KW"/>
</dbReference>
<dbReference type="Pfam" id="PF12706">
    <property type="entry name" value="Lactamase_B_2"/>
    <property type="match status" value="1"/>
</dbReference>
<dbReference type="Gene3D" id="3.60.15.10">
    <property type="entry name" value="Ribonuclease Z/Hydroxyacylglutathione hydrolase-like"/>
    <property type="match status" value="1"/>
</dbReference>
<organism evidence="3 4">
    <name type="scientific">Candidatus Accumulibacter appositus</name>
    <dbReference type="NCBI Taxonomy" id="1454003"/>
    <lineage>
        <taxon>Bacteria</taxon>
        <taxon>Pseudomonadati</taxon>
        <taxon>Pseudomonadota</taxon>
        <taxon>Betaproteobacteria</taxon>
        <taxon>Candidatus Accumulibacter</taxon>
    </lineage>
</organism>
<comment type="caution">
    <text evidence="3">The sequence shown here is derived from an EMBL/GenBank/DDBJ whole genome shotgun (WGS) entry which is preliminary data.</text>
</comment>
<sequence length="325" mass="33750" precursor="true">MKRTSVVLASLTLAAALSMAGVVQAADGAVKLTPLGSHDGEFCSLDRAILFEDPDGTRILYDAGRTVRGPNDPRLGRIDAVLLSHVHGDHLGDLIQPSANAGECGKPDFSVKVTPNSNTANIVVAQKAKLLVGSEMGSFFANRIKELGGDAKQVQLVRFGANAKVGGVQVTTVPAAHSNGLHPAFLDPAHGDALAKNALTAYVGPPTGYVLRFSNGLVAYLSGDTGITAEQDRVVRGYYKANLVVINIGDVFTTGPMEAAYVINELVKPASVIASHANEASTKDGNLLPESKAAAFKKASKVPVHLPLSGVIMAFDGEGRCVAGC</sequence>
<keyword evidence="3" id="KW-0378">Hydrolase</keyword>
<feature type="signal peptide" evidence="1">
    <location>
        <begin position="1"/>
        <end position="25"/>
    </location>
</feature>
<proteinExistence type="predicted"/>
<reference evidence="3 4" key="1">
    <citation type="submission" date="2014-02" db="EMBL/GenBank/DDBJ databases">
        <title>Expanding our view of genomic diversity in Candidatus Accumulibacter clades.</title>
        <authorList>
            <person name="Skennerton C.T."/>
            <person name="Barr J.J."/>
            <person name="Slater F.R."/>
            <person name="Bond P.L."/>
            <person name="Tyson G.W."/>
        </authorList>
    </citation>
    <scope>NUCLEOTIDE SEQUENCE [LARGE SCALE GENOMIC DNA]</scope>
    <source>
        <strain evidence="4">BA-92</strain>
    </source>
</reference>
<protein>
    <submittedName>
        <fullName evidence="3">Metal-dependent hydrolase</fullName>
    </submittedName>
</protein>
<evidence type="ECO:0000259" key="2">
    <source>
        <dbReference type="Pfam" id="PF12706"/>
    </source>
</evidence>
<accession>A0A011P442</accession>
<dbReference type="PANTHER" id="PTHR43546">
    <property type="entry name" value="UPF0173 METAL-DEPENDENT HYDROLASE MJ1163-RELATED"/>
    <property type="match status" value="1"/>
</dbReference>